<dbReference type="NCBIfam" id="NF010480">
    <property type="entry name" value="PRK13905.1"/>
    <property type="match status" value="1"/>
</dbReference>
<feature type="active site" evidence="19">
    <location>
        <position position="170"/>
    </location>
</feature>
<dbReference type="InterPro" id="IPR003170">
    <property type="entry name" value="MurB"/>
</dbReference>
<comment type="subcellular location">
    <subcellularLocation>
        <location evidence="3 19">Cytoplasm</location>
    </subcellularLocation>
</comment>
<evidence type="ECO:0000256" key="14">
    <source>
        <dbReference type="ARBA" id="ARBA00023002"/>
    </source>
</evidence>
<keyword evidence="14 19" id="KW-0560">Oxidoreductase</keyword>
<sequence length="292" mass="31530">MPFPDDFADITLQDEPLAPHTWLKVGGPAQFFVEPREVDELQQIVRACHKQSIPVRLLGGGSNLLISDDGVSGAVIRLPRDNFGSFETEGGRVRCSAAMPLSHLVSRTVKQGLVGLEALTGIPGTVGGALHGNVGGRQGDIGRFIRRATVMTIAGEIFTRTADELQFGYRESSLDELVILDAELELGTGDPDEIAKRMRKIWIAKKTSQPFAFQSAGCIFKNPRGKSAGELIDRAGLKGTRIGGATISDRHANFIITDDGATADDVSRLIDLARSKVADQLGVELEVEVNRW</sequence>
<dbReference type="GO" id="GO:0071555">
    <property type="term" value="P:cell wall organization"/>
    <property type="evidence" value="ECO:0007669"/>
    <property type="project" value="UniProtKB-KW"/>
</dbReference>
<dbReference type="Pfam" id="PF02873">
    <property type="entry name" value="MurB_C"/>
    <property type="match status" value="1"/>
</dbReference>
<dbReference type="PROSITE" id="PS51387">
    <property type="entry name" value="FAD_PCMH"/>
    <property type="match status" value="1"/>
</dbReference>
<dbReference type="KEGG" id="svp:Pan189_17450"/>
<comment type="similarity">
    <text evidence="19">Belongs to the MurB family.</text>
</comment>
<dbReference type="GO" id="GO:0009252">
    <property type="term" value="P:peptidoglycan biosynthetic process"/>
    <property type="evidence" value="ECO:0007669"/>
    <property type="project" value="UniProtKB-UniRule"/>
</dbReference>
<dbReference type="InterPro" id="IPR036318">
    <property type="entry name" value="FAD-bd_PCMH-like_sf"/>
</dbReference>
<dbReference type="PANTHER" id="PTHR21071">
    <property type="entry name" value="UDP-N-ACETYLENOLPYRUVOYLGLUCOSAMINE REDUCTASE"/>
    <property type="match status" value="1"/>
</dbReference>
<dbReference type="InterPro" id="IPR006094">
    <property type="entry name" value="Oxid_FAD_bind_N"/>
</dbReference>
<keyword evidence="16 19" id="KW-0961">Cell wall biogenesis/degradation</keyword>
<dbReference type="Proteomes" id="UP000317318">
    <property type="component" value="Chromosome"/>
</dbReference>
<dbReference type="Gene3D" id="3.90.78.10">
    <property type="entry name" value="UDP-N-acetylenolpyruvoylglucosamine reductase, C-terminal domain"/>
    <property type="match status" value="1"/>
</dbReference>
<keyword evidence="15 19" id="KW-0131">Cell cycle</keyword>
<dbReference type="GO" id="GO:0005829">
    <property type="term" value="C:cytosol"/>
    <property type="evidence" value="ECO:0007669"/>
    <property type="project" value="TreeGrafter"/>
</dbReference>
<feature type="active site" description="Proton donor" evidence="19">
    <location>
        <position position="218"/>
    </location>
</feature>
<keyword evidence="11 19" id="KW-0521">NADP</keyword>
<evidence type="ECO:0000256" key="12">
    <source>
        <dbReference type="ARBA" id="ARBA00022960"/>
    </source>
</evidence>
<dbReference type="InterPro" id="IPR016167">
    <property type="entry name" value="FAD-bd_PCMH_sub1"/>
</dbReference>
<proteinExistence type="inferred from homology"/>
<comment type="function">
    <text evidence="2 19">Cell wall formation.</text>
</comment>
<comment type="cofactor">
    <cofactor evidence="1 19">
        <name>FAD</name>
        <dbReference type="ChEBI" id="CHEBI:57692"/>
    </cofactor>
</comment>
<dbReference type="SUPFAM" id="SSF56194">
    <property type="entry name" value="Uridine diphospho-N-Acetylenolpyruvylglucosamine reductase, MurB, C-terminal domain"/>
    <property type="match status" value="1"/>
</dbReference>
<dbReference type="SUPFAM" id="SSF56176">
    <property type="entry name" value="FAD-binding/transporter-associated domain-like"/>
    <property type="match status" value="1"/>
</dbReference>
<evidence type="ECO:0000256" key="3">
    <source>
        <dbReference type="ARBA" id="ARBA00004496"/>
    </source>
</evidence>
<keyword evidence="8 19" id="KW-0132">Cell division</keyword>
<dbReference type="GO" id="GO:0071949">
    <property type="term" value="F:FAD binding"/>
    <property type="evidence" value="ECO:0007669"/>
    <property type="project" value="InterPro"/>
</dbReference>
<evidence type="ECO:0000256" key="19">
    <source>
        <dbReference type="HAMAP-Rule" id="MF_00037"/>
    </source>
</evidence>
<evidence type="ECO:0000256" key="2">
    <source>
        <dbReference type="ARBA" id="ARBA00003921"/>
    </source>
</evidence>
<protein>
    <recommendedName>
        <fullName evidence="6 19">UDP-N-acetylenolpyruvoylglucosamine reductase</fullName>
        <ecNumber evidence="5 19">1.3.1.98</ecNumber>
    </recommendedName>
    <alternativeName>
        <fullName evidence="17 19">UDP-N-acetylmuramate dehydrogenase</fullName>
    </alternativeName>
</protein>
<evidence type="ECO:0000256" key="1">
    <source>
        <dbReference type="ARBA" id="ARBA00001974"/>
    </source>
</evidence>
<evidence type="ECO:0000259" key="20">
    <source>
        <dbReference type="PROSITE" id="PS51387"/>
    </source>
</evidence>
<feature type="active site" evidence="19">
    <location>
        <position position="288"/>
    </location>
</feature>
<dbReference type="HAMAP" id="MF_00037">
    <property type="entry name" value="MurB"/>
    <property type="match status" value="1"/>
</dbReference>
<reference evidence="21 22" key="1">
    <citation type="submission" date="2019-02" db="EMBL/GenBank/DDBJ databases">
        <title>Deep-cultivation of Planctomycetes and their phenomic and genomic characterization uncovers novel biology.</title>
        <authorList>
            <person name="Wiegand S."/>
            <person name="Jogler M."/>
            <person name="Boedeker C."/>
            <person name="Pinto D."/>
            <person name="Vollmers J."/>
            <person name="Rivas-Marin E."/>
            <person name="Kohn T."/>
            <person name="Peeters S.H."/>
            <person name="Heuer A."/>
            <person name="Rast P."/>
            <person name="Oberbeckmann S."/>
            <person name="Bunk B."/>
            <person name="Jeske O."/>
            <person name="Meyerdierks A."/>
            <person name="Storesund J.E."/>
            <person name="Kallscheuer N."/>
            <person name="Luecker S."/>
            <person name="Lage O.M."/>
            <person name="Pohl T."/>
            <person name="Merkel B.J."/>
            <person name="Hornburger P."/>
            <person name="Mueller R.-W."/>
            <person name="Bruemmer F."/>
            <person name="Labrenz M."/>
            <person name="Spormann A.M."/>
            <person name="Op den Camp H."/>
            <person name="Overmann J."/>
            <person name="Amann R."/>
            <person name="Jetten M.S.M."/>
            <person name="Mascher T."/>
            <person name="Medema M.H."/>
            <person name="Devos D.P."/>
            <person name="Kaster A.-K."/>
            <person name="Ovreas L."/>
            <person name="Rohde M."/>
            <person name="Galperin M.Y."/>
            <person name="Jogler C."/>
        </authorList>
    </citation>
    <scope>NUCLEOTIDE SEQUENCE [LARGE SCALE GENOMIC DNA]</scope>
    <source>
        <strain evidence="21 22">Pan189</strain>
    </source>
</reference>
<dbReference type="UniPathway" id="UPA00219"/>
<feature type="domain" description="FAD-binding PCMH-type" evidence="20">
    <location>
        <begin position="24"/>
        <end position="205"/>
    </location>
</feature>
<evidence type="ECO:0000256" key="15">
    <source>
        <dbReference type="ARBA" id="ARBA00023306"/>
    </source>
</evidence>
<dbReference type="PANTHER" id="PTHR21071:SF4">
    <property type="entry name" value="UDP-N-ACETYLENOLPYRUVOYLGLUCOSAMINE REDUCTASE"/>
    <property type="match status" value="1"/>
</dbReference>
<evidence type="ECO:0000313" key="22">
    <source>
        <dbReference type="Proteomes" id="UP000317318"/>
    </source>
</evidence>
<dbReference type="Gene3D" id="3.30.465.10">
    <property type="match status" value="1"/>
</dbReference>
<dbReference type="Pfam" id="PF01565">
    <property type="entry name" value="FAD_binding_4"/>
    <property type="match status" value="1"/>
</dbReference>
<comment type="catalytic activity">
    <reaction evidence="18 19">
        <text>UDP-N-acetyl-alpha-D-muramate + NADP(+) = UDP-N-acetyl-3-O-(1-carboxyvinyl)-alpha-D-glucosamine + NADPH + H(+)</text>
        <dbReference type="Rhea" id="RHEA:12248"/>
        <dbReference type="ChEBI" id="CHEBI:15378"/>
        <dbReference type="ChEBI" id="CHEBI:57783"/>
        <dbReference type="ChEBI" id="CHEBI:58349"/>
        <dbReference type="ChEBI" id="CHEBI:68483"/>
        <dbReference type="ChEBI" id="CHEBI:70757"/>
        <dbReference type="EC" id="1.3.1.98"/>
    </reaction>
</comment>
<evidence type="ECO:0000256" key="9">
    <source>
        <dbReference type="ARBA" id="ARBA00022630"/>
    </source>
</evidence>
<evidence type="ECO:0000256" key="7">
    <source>
        <dbReference type="ARBA" id="ARBA00022490"/>
    </source>
</evidence>
<keyword evidence="7 19" id="KW-0963">Cytoplasm</keyword>
<organism evidence="21 22">
    <name type="scientific">Stratiformator vulcanicus</name>
    <dbReference type="NCBI Taxonomy" id="2527980"/>
    <lineage>
        <taxon>Bacteria</taxon>
        <taxon>Pseudomonadati</taxon>
        <taxon>Planctomycetota</taxon>
        <taxon>Planctomycetia</taxon>
        <taxon>Planctomycetales</taxon>
        <taxon>Planctomycetaceae</taxon>
        <taxon>Stratiformator</taxon>
    </lineage>
</organism>
<accession>A0A517R0H4</accession>
<gene>
    <name evidence="19 21" type="primary">murB</name>
    <name evidence="21" type="ORF">Pan189_17450</name>
</gene>
<name>A0A517R0H4_9PLAN</name>
<dbReference type="RefSeq" id="WP_145363489.1">
    <property type="nucleotide sequence ID" value="NZ_CP036268.1"/>
</dbReference>
<dbReference type="EC" id="1.3.1.98" evidence="5 19"/>
<evidence type="ECO:0000256" key="8">
    <source>
        <dbReference type="ARBA" id="ARBA00022618"/>
    </source>
</evidence>
<evidence type="ECO:0000256" key="16">
    <source>
        <dbReference type="ARBA" id="ARBA00023316"/>
    </source>
</evidence>
<keyword evidence="22" id="KW-1185">Reference proteome</keyword>
<dbReference type="EMBL" id="CP036268">
    <property type="protein sequence ID" value="QDT37371.1"/>
    <property type="molecule type" value="Genomic_DNA"/>
</dbReference>
<dbReference type="OrthoDB" id="9804753at2"/>
<dbReference type="GO" id="GO:0051301">
    <property type="term" value="P:cell division"/>
    <property type="evidence" value="ECO:0007669"/>
    <property type="project" value="UniProtKB-KW"/>
</dbReference>
<dbReference type="Gene3D" id="3.30.43.10">
    <property type="entry name" value="Uridine Diphospho-n-acetylenolpyruvylglucosamine Reductase, domain 2"/>
    <property type="match status" value="1"/>
</dbReference>
<evidence type="ECO:0000256" key="17">
    <source>
        <dbReference type="ARBA" id="ARBA00031026"/>
    </source>
</evidence>
<evidence type="ECO:0000256" key="6">
    <source>
        <dbReference type="ARBA" id="ARBA00015188"/>
    </source>
</evidence>
<dbReference type="GO" id="GO:0008762">
    <property type="term" value="F:UDP-N-acetylmuramate dehydrogenase activity"/>
    <property type="evidence" value="ECO:0007669"/>
    <property type="project" value="UniProtKB-UniRule"/>
</dbReference>
<keyword evidence="12 19" id="KW-0133">Cell shape</keyword>
<evidence type="ECO:0000313" key="21">
    <source>
        <dbReference type="EMBL" id="QDT37371.1"/>
    </source>
</evidence>
<keyword evidence="9 19" id="KW-0285">Flavoprotein</keyword>
<dbReference type="InterPro" id="IPR036635">
    <property type="entry name" value="MurB_C_sf"/>
</dbReference>
<keyword evidence="13 19" id="KW-0573">Peptidoglycan synthesis</keyword>
<dbReference type="InterPro" id="IPR016166">
    <property type="entry name" value="FAD-bd_PCMH"/>
</dbReference>
<evidence type="ECO:0000256" key="10">
    <source>
        <dbReference type="ARBA" id="ARBA00022827"/>
    </source>
</evidence>
<dbReference type="GO" id="GO:0008360">
    <property type="term" value="P:regulation of cell shape"/>
    <property type="evidence" value="ECO:0007669"/>
    <property type="project" value="UniProtKB-KW"/>
</dbReference>
<dbReference type="AlphaFoldDB" id="A0A517R0H4"/>
<evidence type="ECO:0000256" key="11">
    <source>
        <dbReference type="ARBA" id="ARBA00022857"/>
    </source>
</evidence>
<evidence type="ECO:0000256" key="18">
    <source>
        <dbReference type="ARBA" id="ARBA00048914"/>
    </source>
</evidence>
<evidence type="ECO:0000256" key="4">
    <source>
        <dbReference type="ARBA" id="ARBA00004752"/>
    </source>
</evidence>
<evidence type="ECO:0000256" key="13">
    <source>
        <dbReference type="ARBA" id="ARBA00022984"/>
    </source>
</evidence>
<evidence type="ECO:0000256" key="5">
    <source>
        <dbReference type="ARBA" id="ARBA00012518"/>
    </source>
</evidence>
<comment type="pathway">
    <text evidence="4 19">Cell wall biogenesis; peptidoglycan biosynthesis.</text>
</comment>
<dbReference type="NCBIfam" id="TIGR00179">
    <property type="entry name" value="murB"/>
    <property type="match status" value="1"/>
</dbReference>
<keyword evidence="10 19" id="KW-0274">FAD</keyword>
<dbReference type="InterPro" id="IPR011601">
    <property type="entry name" value="MurB_C"/>
</dbReference>
<dbReference type="InterPro" id="IPR016169">
    <property type="entry name" value="FAD-bd_PCMH_sub2"/>
</dbReference>